<name>A0ABF7R9C7_RALSL</name>
<gene>
    <name evidence="2" type="ORF">RSIPO_00084</name>
</gene>
<sequence length="55" mass="6098">MTAMNLINHWLLGAGVVLAIIALFAIEYSGEARAARRNREAEERAGQRLETTRVS</sequence>
<reference evidence="2" key="1">
    <citation type="submission" date="2014-11" db="EMBL/GenBank/DDBJ databases">
        <authorList>
            <person name="Genoscope - CEA"/>
        </authorList>
    </citation>
    <scope>NUCLEOTIDE SEQUENCE</scope>
    <source>
        <strain evidence="2">IPO1609</strain>
    </source>
</reference>
<keyword evidence="3" id="KW-1185">Reference proteome</keyword>
<evidence type="ECO:0000313" key="3">
    <source>
        <dbReference type="Proteomes" id="UP000053470"/>
    </source>
</evidence>
<organism evidence="2 3">
    <name type="scientific">Ralstonia solanacearum IPO1609</name>
    <dbReference type="NCBI Taxonomy" id="564066"/>
    <lineage>
        <taxon>Bacteria</taxon>
        <taxon>Pseudomonadati</taxon>
        <taxon>Pseudomonadota</taxon>
        <taxon>Betaproteobacteria</taxon>
        <taxon>Burkholderiales</taxon>
        <taxon>Burkholderiaceae</taxon>
        <taxon>Ralstonia</taxon>
        <taxon>Ralstonia solanacearum species complex</taxon>
    </lineage>
</organism>
<evidence type="ECO:0000313" key="2">
    <source>
        <dbReference type="EMBL" id="CEJ17912.1"/>
    </source>
</evidence>
<keyword evidence="1" id="KW-0472">Membrane</keyword>
<accession>A0ABF7R9C7</accession>
<protein>
    <submittedName>
        <fullName evidence="2">Hypothetical transmembrane protein</fullName>
    </submittedName>
</protein>
<proteinExistence type="predicted"/>
<feature type="transmembrane region" description="Helical" evidence="1">
    <location>
        <begin position="6"/>
        <end position="26"/>
    </location>
</feature>
<reference evidence="2" key="2">
    <citation type="submission" date="2022-04" db="EMBL/GenBank/DDBJ databases">
        <title>Genomic draft of R. solanacearum strain IPO1609, a phylotype IIB1/biovar 2/race 3 strain isolated from potato in Europe.</title>
        <authorList>
            <person name="Boucher C."/>
            <person name="Carrere S."/>
            <person name="Dossat C."/>
            <person name="Elbaz M."/>
            <person name="Genin S."/>
            <person name="Gouzy J."/>
            <person name="Prior P."/>
            <person name="Segurens B."/>
            <person name="Wincker P."/>
        </authorList>
    </citation>
    <scope>NUCLEOTIDE SEQUENCE</scope>
    <source>
        <strain evidence="2">IPO1609</strain>
    </source>
</reference>
<dbReference type="Proteomes" id="UP000053470">
    <property type="component" value="Unassembled WGS sequence"/>
</dbReference>
<dbReference type="AlphaFoldDB" id="A0ABF7R9C7"/>
<keyword evidence="1 2" id="KW-0812">Transmembrane</keyword>
<dbReference type="EMBL" id="LN651282">
    <property type="protein sequence ID" value="CEJ17912.1"/>
    <property type="molecule type" value="Genomic_DNA"/>
</dbReference>
<keyword evidence="1" id="KW-1133">Transmembrane helix</keyword>
<evidence type="ECO:0000256" key="1">
    <source>
        <dbReference type="SAM" id="Phobius"/>
    </source>
</evidence>